<evidence type="ECO:0000313" key="1">
    <source>
        <dbReference type="EMBL" id="PWC26967.1"/>
    </source>
</evidence>
<dbReference type="RefSeq" id="WP_109518826.1">
    <property type="nucleotide sequence ID" value="NZ_PDOA01000021.1"/>
</dbReference>
<protein>
    <submittedName>
        <fullName evidence="1">Uncharacterized protein</fullName>
    </submittedName>
</protein>
<dbReference type="AlphaFoldDB" id="A0A2U1UZ97"/>
<accession>A0A2U1UZ97</accession>
<dbReference type="Proteomes" id="UP000245048">
    <property type="component" value="Unassembled WGS sequence"/>
</dbReference>
<comment type="caution">
    <text evidence="1">The sequence shown here is derived from an EMBL/GenBank/DDBJ whole genome shotgun (WGS) entry which is preliminary data.</text>
</comment>
<proteinExistence type="predicted"/>
<keyword evidence="2" id="KW-1185">Reference proteome</keyword>
<dbReference type="OrthoDB" id="9961820at2"/>
<sequence length="76" mass="8837">MKSLLFLRLGLTMLALAFGEWRVQRIAKAMEQEHGLPRGWLLQPGNAERFAAWERTRLHWRRALISCSPLPQEKAP</sequence>
<evidence type="ECO:0000313" key="2">
    <source>
        <dbReference type="Proteomes" id="UP000245048"/>
    </source>
</evidence>
<gene>
    <name evidence="1" type="ORF">CR165_20580</name>
</gene>
<dbReference type="EMBL" id="PDOA01000021">
    <property type="protein sequence ID" value="PWC26967.1"/>
    <property type="molecule type" value="Genomic_DNA"/>
</dbReference>
<name>A0A2U1UZ97_9PROT</name>
<reference evidence="2" key="1">
    <citation type="submission" date="2017-10" db="EMBL/GenBank/DDBJ databases">
        <authorList>
            <person name="Toshchakov S.V."/>
            <person name="Goeva M.A."/>
        </authorList>
    </citation>
    <scope>NUCLEOTIDE SEQUENCE [LARGE SCALE GENOMIC DNA]</scope>
    <source>
        <strain evidence="2">JR1/69-1-13</strain>
    </source>
</reference>
<organism evidence="1 2">
    <name type="scientific">Teichococcus aestuarii</name>
    <dbReference type="NCBI Taxonomy" id="568898"/>
    <lineage>
        <taxon>Bacteria</taxon>
        <taxon>Pseudomonadati</taxon>
        <taxon>Pseudomonadota</taxon>
        <taxon>Alphaproteobacteria</taxon>
        <taxon>Acetobacterales</taxon>
        <taxon>Roseomonadaceae</taxon>
        <taxon>Roseomonas</taxon>
    </lineage>
</organism>